<comment type="caution">
    <text evidence="1">The sequence shown here is derived from an EMBL/GenBank/DDBJ whole genome shotgun (WGS) entry which is preliminary data.</text>
</comment>
<protein>
    <submittedName>
        <fullName evidence="1">Uncharacterized protein</fullName>
    </submittedName>
</protein>
<feature type="non-terminal residue" evidence="1">
    <location>
        <position position="65"/>
    </location>
</feature>
<organism evidence="1 2">
    <name type="scientific">Diploptera punctata</name>
    <name type="common">Pacific beetle cockroach</name>
    <dbReference type="NCBI Taxonomy" id="6984"/>
    <lineage>
        <taxon>Eukaryota</taxon>
        <taxon>Metazoa</taxon>
        <taxon>Ecdysozoa</taxon>
        <taxon>Arthropoda</taxon>
        <taxon>Hexapoda</taxon>
        <taxon>Insecta</taxon>
        <taxon>Pterygota</taxon>
        <taxon>Neoptera</taxon>
        <taxon>Polyneoptera</taxon>
        <taxon>Dictyoptera</taxon>
        <taxon>Blattodea</taxon>
        <taxon>Blaberoidea</taxon>
        <taxon>Blaberidae</taxon>
        <taxon>Diplopterinae</taxon>
        <taxon>Diploptera</taxon>
    </lineage>
</organism>
<dbReference type="Proteomes" id="UP001233999">
    <property type="component" value="Unassembled WGS sequence"/>
</dbReference>
<evidence type="ECO:0000313" key="2">
    <source>
        <dbReference type="Proteomes" id="UP001233999"/>
    </source>
</evidence>
<feature type="non-terminal residue" evidence="1">
    <location>
        <position position="1"/>
    </location>
</feature>
<keyword evidence="2" id="KW-1185">Reference proteome</keyword>
<evidence type="ECO:0000313" key="1">
    <source>
        <dbReference type="EMBL" id="KAJ9583510.1"/>
    </source>
</evidence>
<reference evidence="1" key="2">
    <citation type="submission" date="2023-05" db="EMBL/GenBank/DDBJ databases">
        <authorList>
            <person name="Fouks B."/>
        </authorList>
    </citation>
    <scope>NUCLEOTIDE SEQUENCE</scope>
    <source>
        <strain evidence="1">Stay&amp;Tobe</strain>
        <tissue evidence="1">Testes</tissue>
    </source>
</reference>
<proteinExistence type="predicted"/>
<gene>
    <name evidence="1" type="ORF">L9F63_022128</name>
</gene>
<dbReference type="AlphaFoldDB" id="A0AAD8EAN7"/>
<accession>A0AAD8EAN7</accession>
<reference evidence="1" key="1">
    <citation type="journal article" date="2023" name="IScience">
        <title>Live-bearing cockroach genome reveals convergent evolutionary mechanisms linked to viviparity in insects and beyond.</title>
        <authorList>
            <person name="Fouks B."/>
            <person name="Harrison M.C."/>
            <person name="Mikhailova A.A."/>
            <person name="Marchal E."/>
            <person name="English S."/>
            <person name="Carruthers M."/>
            <person name="Jennings E.C."/>
            <person name="Chiamaka E.L."/>
            <person name="Frigard R.A."/>
            <person name="Pippel M."/>
            <person name="Attardo G.M."/>
            <person name="Benoit J.B."/>
            <person name="Bornberg-Bauer E."/>
            <person name="Tobe S.S."/>
        </authorList>
    </citation>
    <scope>NUCLEOTIDE SEQUENCE</scope>
    <source>
        <strain evidence="1">Stay&amp;Tobe</strain>
    </source>
</reference>
<dbReference type="EMBL" id="JASPKZ010007573">
    <property type="protein sequence ID" value="KAJ9583510.1"/>
    <property type="molecule type" value="Genomic_DNA"/>
</dbReference>
<sequence length="65" mass="7064">TAENIFSTQGASHSSRDNPHSMKVVIQTVMAHFQSEESYCSPVIFFKSACSLPSNPTCNGTHCNT</sequence>
<name>A0AAD8EAN7_DIPPU</name>